<evidence type="ECO:0000256" key="5">
    <source>
        <dbReference type="ARBA" id="ARBA00022618"/>
    </source>
</evidence>
<keyword evidence="5" id="KW-0132">Cell division</keyword>
<name>A0A6G1SHR1_9ACAR</name>
<evidence type="ECO:0000313" key="18">
    <source>
        <dbReference type="EMBL" id="MDE50076.1"/>
    </source>
</evidence>
<accession>A0A6G1SHR1</accession>
<comment type="subcellular location">
    <subcellularLocation>
        <location evidence="2">Cytoplasm</location>
        <location evidence="2">Perinuclear region</location>
    </subcellularLocation>
    <subcellularLocation>
        <location evidence="1">Nucleus</location>
    </subcellularLocation>
</comment>
<dbReference type="EMBL" id="GGYP01005305">
    <property type="protein sequence ID" value="MDE50076.1"/>
    <property type="molecule type" value="Transcribed_RNA"/>
</dbReference>
<comment type="similarity">
    <text evidence="15">Belongs to the Integrator subunit 13 family.</text>
</comment>
<dbReference type="AlphaFoldDB" id="A0A6G1SHR1"/>
<dbReference type="Pfam" id="PF10221">
    <property type="entry name" value="Mat89Bb"/>
    <property type="match status" value="1"/>
</dbReference>
<organism evidence="18">
    <name type="scientific">Aceria tosichella</name>
    <name type="common">wheat curl mite</name>
    <dbReference type="NCBI Taxonomy" id="561515"/>
    <lineage>
        <taxon>Eukaryota</taxon>
        <taxon>Metazoa</taxon>
        <taxon>Ecdysozoa</taxon>
        <taxon>Arthropoda</taxon>
        <taxon>Chelicerata</taxon>
        <taxon>Arachnida</taxon>
        <taxon>Acari</taxon>
        <taxon>Acariformes</taxon>
        <taxon>Trombidiformes</taxon>
        <taxon>Prostigmata</taxon>
        <taxon>Eupodina</taxon>
        <taxon>Eriophyoidea</taxon>
        <taxon>Eriophyidae</taxon>
        <taxon>Eriophyinae</taxon>
        <taxon>Aceriini</taxon>
        <taxon>Aceria</taxon>
    </lineage>
</organism>
<evidence type="ECO:0000256" key="3">
    <source>
        <dbReference type="ARBA" id="ARBA00020501"/>
    </source>
</evidence>
<sequence length="712" mass="79781">MTTETTGASHRTVLESWSSLGEKTVFVLDRSRYFTHVSSGHLIEGDSSKKNANEDAEGTIPPFDRSLWTCAVEAVVGYSRLVWDLFTPEQRCISMLAVGPNTSTCPLEVASEPYVIEKICTWRDEDQNLEHLFRSLAKRSHCHQISLPQKLTKTNDISAYPNCDLESYMLTALDQALTDLGHLTRAQMERRSAKKGSSSSISNGNYGRVILISSFRSEEAIQKVVTEFEQGIARKNSLLSQAIDQDRIPGIQLRPIDYCDLVIVNTFPIHDEGPCSKISDFSAFKPKLHVKTYSVRSGRMIAGLLDNLCLQHNNLKSTTITGIPMKEEQSASSSSQYDVEIAHCSSIHEEVLGLGDTYLNGIVANIDRNGFPCKTFKLNWCTPKLGNTAELQHCMATSRITSVDVNSRPSACLTNFLLNGKQVMLEIFKSKSNRMITHVLASHGGELYIHSLATSKHKQNMGDPPPLSENLGGKVGDYRVNDFVALMKQHTLVRPSHSIEDPLSRTCNIIDRQTLYWPLTLGHTILWNVRNMIGDLLVKIPKELISQTDVDECKQVIDNLVKFEKDGHGLPSTTIVDMVVKPAGSSKAGASKLEQLYKLLWNELEYFLRVHSTTPEHEAVLDHLLERHGDRNHHRGTKRSASKQAAIAPSPMKKQKVVSKLIPEISDEAAVEQLQQTAMFYKTGMSVFQTWSSLYHQYHRMRSKLPFACRTK</sequence>
<evidence type="ECO:0000256" key="2">
    <source>
        <dbReference type="ARBA" id="ARBA00004556"/>
    </source>
</evidence>
<evidence type="ECO:0000256" key="6">
    <source>
        <dbReference type="ARBA" id="ARBA00022776"/>
    </source>
</evidence>
<keyword evidence="7" id="KW-0221">Differentiation</keyword>
<dbReference type="GO" id="GO:0030154">
    <property type="term" value="P:cell differentiation"/>
    <property type="evidence" value="ECO:0007669"/>
    <property type="project" value="UniProtKB-KW"/>
</dbReference>
<dbReference type="GO" id="GO:0048471">
    <property type="term" value="C:perinuclear region of cytoplasm"/>
    <property type="evidence" value="ECO:0007669"/>
    <property type="project" value="UniProtKB-SubCell"/>
</dbReference>
<evidence type="ECO:0000256" key="14">
    <source>
        <dbReference type="ARBA" id="ARBA00032585"/>
    </source>
</evidence>
<dbReference type="GO" id="GO:0051642">
    <property type="term" value="P:centrosome localization"/>
    <property type="evidence" value="ECO:0007669"/>
    <property type="project" value="TreeGrafter"/>
</dbReference>
<feature type="region of interest" description="Disordered" evidence="17">
    <location>
        <begin position="629"/>
        <end position="649"/>
    </location>
</feature>
<dbReference type="GO" id="GO:0007346">
    <property type="term" value="P:regulation of mitotic cell cycle"/>
    <property type="evidence" value="ECO:0007669"/>
    <property type="project" value="TreeGrafter"/>
</dbReference>
<evidence type="ECO:0000256" key="8">
    <source>
        <dbReference type="ARBA" id="ARBA00022871"/>
    </source>
</evidence>
<dbReference type="GO" id="GO:0007283">
    <property type="term" value="P:spermatogenesis"/>
    <property type="evidence" value="ECO:0007669"/>
    <property type="project" value="UniProtKB-KW"/>
</dbReference>
<reference evidence="18" key="1">
    <citation type="submission" date="2018-10" db="EMBL/GenBank/DDBJ databases">
        <title>Transcriptome assembly of Aceria tosichella (Wheat curl mite) Type 2.</title>
        <authorList>
            <person name="Scully E.D."/>
            <person name="Geib S.M."/>
            <person name="Palmer N.A."/>
            <person name="Gupta A.K."/>
            <person name="Sarath G."/>
            <person name="Tatineni S."/>
        </authorList>
    </citation>
    <scope>NUCLEOTIDE SEQUENCE</scope>
    <source>
        <strain evidence="18">LincolnNE</strain>
    </source>
</reference>
<dbReference type="GO" id="GO:0032039">
    <property type="term" value="C:integrator complex"/>
    <property type="evidence" value="ECO:0007669"/>
    <property type="project" value="TreeGrafter"/>
</dbReference>
<gene>
    <name evidence="18" type="primary">Asun</name>
    <name evidence="18" type="ORF">g.19819</name>
</gene>
<dbReference type="PANTHER" id="PTHR12955:SF1">
    <property type="entry name" value="INTEGRATOR COMPLEX SUBUNIT 13"/>
    <property type="match status" value="1"/>
</dbReference>
<evidence type="ECO:0000256" key="12">
    <source>
        <dbReference type="ARBA" id="ARBA00023306"/>
    </source>
</evidence>
<evidence type="ECO:0000256" key="7">
    <source>
        <dbReference type="ARBA" id="ARBA00022782"/>
    </source>
</evidence>
<feature type="compositionally biased region" description="Basic residues" evidence="17">
    <location>
        <begin position="630"/>
        <end position="641"/>
    </location>
</feature>
<protein>
    <recommendedName>
        <fullName evidence="3">Protein asunder</fullName>
    </recommendedName>
    <alternativeName>
        <fullName evidence="14">Cell cycle regulator Mat89Bb</fullName>
    </alternativeName>
    <alternativeName>
        <fullName evidence="13">Set apart in position or space protein</fullName>
    </alternativeName>
</protein>
<evidence type="ECO:0000256" key="15">
    <source>
        <dbReference type="ARBA" id="ARBA00061603"/>
    </source>
</evidence>
<evidence type="ECO:0000256" key="16">
    <source>
        <dbReference type="ARBA" id="ARBA00065185"/>
    </source>
</evidence>
<dbReference type="GO" id="GO:0051301">
    <property type="term" value="P:cell division"/>
    <property type="evidence" value="ECO:0007669"/>
    <property type="project" value="UniProtKB-KW"/>
</dbReference>
<evidence type="ECO:0000256" key="9">
    <source>
        <dbReference type="ARBA" id="ARBA00023054"/>
    </source>
</evidence>
<keyword evidence="11" id="KW-0469">Meiosis</keyword>
<dbReference type="InterPro" id="IPR019355">
    <property type="entry name" value="Cell_cycle_regulator_Mat89Bb"/>
</dbReference>
<dbReference type="PANTHER" id="PTHR12955">
    <property type="entry name" value="SARCOMA ANTIGEN NY-SAR-95-RELATED"/>
    <property type="match status" value="1"/>
</dbReference>
<evidence type="ECO:0000256" key="11">
    <source>
        <dbReference type="ARBA" id="ARBA00023254"/>
    </source>
</evidence>
<evidence type="ECO:0000256" key="10">
    <source>
        <dbReference type="ARBA" id="ARBA00023242"/>
    </source>
</evidence>
<keyword evidence="6" id="KW-0498">Mitosis</keyword>
<keyword evidence="8" id="KW-0744">Spermatogenesis</keyword>
<evidence type="ECO:0000256" key="17">
    <source>
        <dbReference type="SAM" id="MobiDB-lite"/>
    </source>
</evidence>
<evidence type="ECO:0000256" key="4">
    <source>
        <dbReference type="ARBA" id="ARBA00022490"/>
    </source>
</evidence>
<keyword evidence="12" id="KW-0131">Cell cycle</keyword>
<keyword evidence="4" id="KW-0963">Cytoplasm</keyword>
<comment type="subunit">
    <text evidence="16">Belongs to the multiprotein complex Integrator, at least composed of IntS1, IntS2, IntS3, IntS4, omd/IntS5, IntS6, defl/IntS7, IntS8, IntS9, IntS10, IntS11, IntS12, asun/IntS13, IntS14 and IntS15. The core complex associates with protein phosphatase 2A subunits mts/PP2A and Pp2A-29B, to form the Integrator-PP2A (INTAC) complex.</text>
</comment>
<keyword evidence="10" id="KW-0539">Nucleus</keyword>
<proteinExistence type="inferred from homology"/>
<keyword evidence="9" id="KW-0175">Coiled coil</keyword>
<evidence type="ECO:0000256" key="1">
    <source>
        <dbReference type="ARBA" id="ARBA00004123"/>
    </source>
</evidence>
<evidence type="ECO:0000256" key="13">
    <source>
        <dbReference type="ARBA" id="ARBA00030658"/>
    </source>
</evidence>
<dbReference type="GO" id="GO:0051321">
    <property type="term" value="P:meiotic cell cycle"/>
    <property type="evidence" value="ECO:0007669"/>
    <property type="project" value="UniProtKB-KW"/>
</dbReference>